<protein>
    <submittedName>
        <fullName evidence="2">Uncharacterized protein, pyridoxamine 5'-phosphate oxidase (PNPOx-like) family</fullName>
    </submittedName>
</protein>
<evidence type="ECO:0000313" key="2">
    <source>
        <dbReference type="EMBL" id="SEK81759.1"/>
    </source>
</evidence>
<dbReference type="EMBL" id="FOAK01000005">
    <property type="protein sequence ID" value="SEK81759.1"/>
    <property type="molecule type" value="Genomic_DNA"/>
</dbReference>
<evidence type="ECO:0000259" key="1">
    <source>
        <dbReference type="PROSITE" id="PS51379"/>
    </source>
</evidence>
<proteinExistence type="predicted"/>
<dbReference type="PROSITE" id="PS51379">
    <property type="entry name" value="4FE4S_FER_2"/>
    <property type="match status" value="2"/>
</dbReference>
<feature type="domain" description="4Fe-4S ferredoxin-type" evidence="1">
    <location>
        <begin position="147"/>
        <end position="174"/>
    </location>
</feature>
<accession>A0A1H7K4L1</accession>
<dbReference type="GO" id="GO:0016491">
    <property type="term" value="F:oxidoreductase activity"/>
    <property type="evidence" value="ECO:0007669"/>
    <property type="project" value="UniProtKB-ARBA"/>
</dbReference>
<evidence type="ECO:0000313" key="3">
    <source>
        <dbReference type="Proteomes" id="UP000199506"/>
    </source>
</evidence>
<dbReference type="SUPFAM" id="SSF54862">
    <property type="entry name" value="4Fe-4S ferredoxins"/>
    <property type="match status" value="1"/>
</dbReference>
<dbReference type="PROSITE" id="PS00198">
    <property type="entry name" value="4FE4S_FER_1"/>
    <property type="match status" value="1"/>
</dbReference>
<dbReference type="InterPro" id="IPR011576">
    <property type="entry name" value="Pyridox_Oxase_N"/>
</dbReference>
<dbReference type="RefSeq" id="WP_091699321.1">
    <property type="nucleotide sequence ID" value="NZ_FOAK01000005.1"/>
</dbReference>
<dbReference type="AlphaFoldDB" id="A0A1H7K4L1"/>
<dbReference type="Pfam" id="PF13237">
    <property type="entry name" value="Fer4_10"/>
    <property type="match status" value="1"/>
</dbReference>
<dbReference type="STRING" id="190974.SAMN05216439_1536"/>
<name>A0A1H7K4L1_9EURY</name>
<gene>
    <name evidence="2" type="ORF">SAMN05216439_1536</name>
</gene>
<dbReference type="Pfam" id="PF01243">
    <property type="entry name" value="PNPOx_N"/>
    <property type="match status" value="1"/>
</dbReference>
<dbReference type="InterPro" id="IPR017896">
    <property type="entry name" value="4Fe4S_Fe-S-bd"/>
</dbReference>
<organism evidence="2 3">
    <name type="scientific">Methanobrevibacter gottschalkii</name>
    <dbReference type="NCBI Taxonomy" id="190974"/>
    <lineage>
        <taxon>Archaea</taxon>
        <taxon>Methanobacteriati</taxon>
        <taxon>Methanobacteriota</taxon>
        <taxon>Methanomada group</taxon>
        <taxon>Methanobacteria</taxon>
        <taxon>Methanobacteriales</taxon>
        <taxon>Methanobacteriaceae</taxon>
        <taxon>Methanobrevibacter</taxon>
    </lineage>
</organism>
<dbReference type="Gene3D" id="2.30.110.10">
    <property type="entry name" value="Electron Transport, Fmn-binding Protein, Chain A"/>
    <property type="match status" value="1"/>
</dbReference>
<sequence length="203" mass="23516">MVTKEECFKQLRDVIDAVLSTVDDNGNPQSRIIDIMHIEDDKIYFLTGRGKHVYSEIINHPKVSYLSLKDNKSIRISGEAYKLDNQKYWIDLIFENNPFMNNVYPGNARYILEPFCIEDYEMEFFDLTQKPIFRQSFKFGDVEITVKGFEITGDCIACGTCQACCPQQIPVFVDDKFEIPPEHCLHCGLCYENCPNDAIVKRE</sequence>
<reference evidence="2 3" key="1">
    <citation type="submission" date="2016-10" db="EMBL/GenBank/DDBJ databases">
        <authorList>
            <person name="de Groot N.N."/>
        </authorList>
    </citation>
    <scope>NUCLEOTIDE SEQUENCE [LARGE SCALE GENOMIC DNA]</scope>
    <source>
        <strain evidence="2 3">DSM 11978</strain>
    </source>
</reference>
<dbReference type="SUPFAM" id="SSF50475">
    <property type="entry name" value="FMN-binding split barrel"/>
    <property type="match status" value="1"/>
</dbReference>
<dbReference type="InterPro" id="IPR012349">
    <property type="entry name" value="Split_barrel_FMN-bd"/>
</dbReference>
<dbReference type="Proteomes" id="UP000199506">
    <property type="component" value="Unassembled WGS sequence"/>
</dbReference>
<dbReference type="OrthoDB" id="23833at2157"/>
<dbReference type="Gene3D" id="3.30.70.20">
    <property type="match status" value="1"/>
</dbReference>
<dbReference type="InterPro" id="IPR017900">
    <property type="entry name" value="4Fe4S_Fe_S_CS"/>
</dbReference>
<feature type="domain" description="4Fe-4S ferredoxin-type" evidence="1">
    <location>
        <begin position="175"/>
        <end position="203"/>
    </location>
</feature>